<feature type="transmembrane region" description="Helical" evidence="1">
    <location>
        <begin position="115"/>
        <end position="134"/>
    </location>
</feature>
<gene>
    <name evidence="2" type="ORF">CDG60_15030</name>
</gene>
<proteinExistence type="predicted"/>
<name>A0A3B7LZE3_9GAMM</name>
<evidence type="ECO:0000313" key="2">
    <source>
        <dbReference type="EMBL" id="AXY57758.1"/>
    </source>
</evidence>
<evidence type="ECO:0000313" key="3">
    <source>
        <dbReference type="Proteomes" id="UP000263753"/>
    </source>
</evidence>
<protein>
    <submittedName>
        <fullName evidence="2">Uncharacterized protein</fullName>
    </submittedName>
</protein>
<feature type="transmembrane region" description="Helical" evidence="1">
    <location>
        <begin position="70"/>
        <end position="88"/>
    </location>
</feature>
<dbReference type="KEGG" id="achi:CDG60_15030"/>
<feature type="transmembrane region" description="Helical" evidence="1">
    <location>
        <begin position="12"/>
        <end position="31"/>
    </location>
</feature>
<keyword evidence="1" id="KW-0472">Membrane</keyword>
<keyword evidence="1" id="KW-1133">Transmembrane helix</keyword>
<accession>A0A3B7LZE3</accession>
<sequence>MKQTTYDQHWLLSITAMLLLAGISAVMQLAYSVDRLWQLSLILYSLTGLIFATVFAWFQSRLHLLWKDTTIAVGLLVGSLILLQYLSWHNGIDWYAVSEGRYHLSVYEQLLTADAVHWSCFSLPFIYSIFIYMLRRFPGSDQH</sequence>
<dbReference type="Proteomes" id="UP000263753">
    <property type="component" value="Chromosome"/>
</dbReference>
<dbReference type="AlphaFoldDB" id="A0A3B7LZE3"/>
<keyword evidence="1" id="KW-0812">Transmembrane</keyword>
<evidence type="ECO:0000256" key="1">
    <source>
        <dbReference type="SAM" id="Phobius"/>
    </source>
</evidence>
<dbReference type="RefSeq" id="WP_087513040.1">
    <property type="nucleotide sequence ID" value="NZ_CP032134.1"/>
</dbReference>
<organism evidence="2 3">
    <name type="scientific">Acinetobacter chinensis</name>
    <dbReference type="NCBI Taxonomy" id="2004650"/>
    <lineage>
        <taxon>Bacteria</taxon>
        <taxon>Pseudomonadati</taxon>
        <taxon>Pseudomonadota</taxon>
        <taxon>Gammaproteobacteria</taxon>
        <taxon>Moraxellales</taxon>
        <taxon>Moraxellaceae</taxon>
        <taxon>Acinetobacter</taxon>
    </lineage>
</organism>
<dbReference type="EMBL" id="CP032134">
    <property type="protein sequence ID" value="AXY57758.1"/>
    <property type="molecule type" value="Genomic_DNA"/>
</dbReference>
<reference evidence="3" key="1">
    <citation type="submission" date="2018-09" db="EMBL/GenBank/DDBJ databases">
        <title>The complete genome of Acinetobacter sp. strain WCHAc010005.</title>
        <authorList>
            <person name="Hu Y."/>
            <person name="Long H."/>
            <person name="Feng Y."/>
            <person name="Zong Z."/>
        </authorList>
    </citation>
    <scope>NUCLEOTIDE SEQUENCE [LARGE SCALE GENOMIC DNA]</scope>
    <source>
        <strain evidence="3">WCHAc010005</strain>
    </source>
</reference>
<feature type="transmembrane region" description="Helical" evidence="1">
    <location>
        <begin position="37"/>
        <end position="58"/>
    </location>
</feature>